<keyword evidence="3" id="KW-1185">Reference proteome</keyword>
<dbReference type="PANTHER" id="PTHR33021">
    <property type="entry name" value="BLUE COPPER PROTEIN"/>
    <property type="match status" value="1"/>
</dbReference>
<proteinExistence type="predicted"/>
<evidence type="ECO:0000259" key="1">
    <source>
        <dbReference type="PROSITE" id="PS51485"/>
    </source>
</evidence>
<name>A0A8T1QE82_CARIL</name>
<organism evidence="2 3">
    <name type="scientific">Carya illinoinensis</name>
    <name type="common">Pecan</name>
    <dbReference type="NCBI Taxonomy" id="32201"/>
    <lineage>
        <taxon>Eukaryota</taxon>
        <taxon>Viridiplantae</taxon>
        <taxon>Streptophyta</taxon>
        <taxon>Embryophyta</taxon>
        <taxon>Tracheophyta</taxon>
        <taxon>Spermatophyta</taxon>
        <taxon>Magnoliopsida</taxon>
        <taxon>eudicotyledons</taxon>
        <taxon>Gunneridae</taxon>
        <taxon>Pentapetalae</taxon>
        <taxon>rosids</taxon>
        <taxon>fabids</taxon>
        <taxon>Fagales</taxon>
        <taxon>Juglandaceae</taxon>
        <taxon>Carya</taxon>
    </lineage>
</organism>
<feature type="domain" description="Phytocyanin" evidence="1">
    <location>
        <begin position="1"/>
        <end position="96"/>
    </location>
</feature>
<protein>
    <recommendedName>
        <fullName evidence="1">Phytocyanin domain-containing protein</fullName>
    </recommendedName>
</protein>
<dbReference type="PROSITE" id="PS51485">
    <property type="entry name" value="PHYTOCYANIN"/>
    <property type="match status" value="1"/>
</dbReference>
<dbReference type="GO" id="GO:0005886">
    <property type="term" value="C:plasma membrane"/>
    <property type="evidence" value="ECO:0007669"/>
    <property type="project" value="TreeGrafter"/>
</dbReference>
<comment type="caution">
    <text evidence="2">The sequence shown here is derived from an EMBL/GenBank/DDBJ whole genome shotgun (WGS) entry which is preliminary data.</text>
</comment>
<dbReference type="EMBL" id="CM031813">
    <property type="protein sequence ID" value="KAG6652562.1"/>
    <property type="molecule type" value="Genomic_DNA"/>
</dbReference>
<evidence type="ECO:0000313" key="2">
    <source>
        <dbReference type="EMBL" id="KAG6652562.1"/>
    </source>
</evidence>
<dbReference type="Proteomes" id="UP000811609">
    <property type="component" value="Chromosome 5"/>
</dbReference>
<dbReference type="InterPro" id="IPR039391">
    <property type="entry name" value="Phytocyanin-like"/>
</dbReference>
<sequence>MGKGRDAAAVVATVLLLNNENASAATFTTFHAGDVLERHNVGVVDKQGYDACKASEGATIFQSGSDQVTLVKGQNYFIRNFPGHCESKMKIAVNAL</sequence>
<gene>
    <name evidence="2" type="ORF">CIPAW_05G014600</name>
</gene>
<dbReference type="Pfam" id="PF02298">
    <property type="entry name" value="Cu_bind_like"/>
    <property type="match status" value="1"/>
</dbReference>
<dbReference type="InterPro" id="IPR003245">
    <property type="entry name" value="Phytocyanin_dom"/>
</dbReference>
<reference evidence="2" key="1">
    <citation type="submission" date="2020-12" db="EMBL/GenBank/DDBJ databases">
        <title>WGS assembly of Carya illinoinensis cv. Pawnee.</title>
        <authorList>
            <person name="Platts A."/>
            <person name="Shu S."/>
            <person name="Wright S."/>
            <person name="Barry K."/>
            <person name="Edger P."/>
            <person name="Pires J.C."/>
            <person name="Schmutz J."/>
        </authorList>
    </citation>
    <scope>NUCLEOTIDE SEQUENCE</scope>
    <source>
        <tissue evidence="2">Leaf</tissue>
    </source>
</reference>
<dbReference type="AlphaFoldDB" id="A0A8T1QE82"/>
<evidence type="ECO:0000313" key="3">
    <source>
        <dbReference type="Proteomes" id="UP000811609"/>
    </source>
</evidence>
<dbReference type="GO" id="GO:0009055">
    <property type="term" value="F:electron transfer activity"/>
    <property type="evidence" value="ECO:0007669"/>
    <property type="project" value="InterPro"/>
</dbReference>
<accession>A0A8T1QE82</accession>
<dbReference type="PANTHER" id="PTHR33021:SF341">
    <property type="entry name" value="BASIC BLUE PROTEIN-LIKE"/>
    <property type="match status" value="1"/>
</dbReference>